<keyword evidence="4" id="KW-1185">Reference proteome</keyword>
<reference evidence="3 4" key="1">
    <citation type="submission" date="2017-03" db="EMBL/GenBank/DDBJ databases">
        <title>Genome sequencing of Shewanella japonica KCTC 22435.</title>
        <authorList>
            <person name="Kim K.M."/>
        </authorList>
    </citation>
    <scope>NUCLEOTIDE SEQUENCE [LARGE SCALE GENOMIC DNA]</scope>
    <source>
        <strain evidence="3 4">KCTC 22435</strain>
    </source>
</reference>
<protein>
    <recommendedName>
        <fullName evidence="5">Tetratricopeptide repeat protein</fullName>
    </recommendedName>
</protein>
<evidence type="ECO:0000256" key="2">
    <source>
        <dbReference type="SAM" id="MobiDB-lite"/>
    </source>
</evidence>
<dbReference type="InterPro" id="IPR011990">
    <property type="entry name" value="TPR-like_helical_dom_sf"/>
</dbReference>
<dbReference type="Proteomes" id="UP000191820">
    <property type="component" value="Chromosome"/>
</dbReference>
<dbReference type="RefSeq" id="WP_080915104.1">
    <property type="nucleotide sequence ID" value="NZ_CP020472.1"/>
</dbReference>
<dbReference type="InterPro" id="IPR019734">
    <property type="entry name" value="TPR_rpt"/>
</dbReference>
<dbReference type="Gene3D" id="1.25.40.10">
    <property type="entry name" value="Tetratricopeptide repeat domain"/>
    <property type="match status" value="2"/>
</dbReference>
<evidence type="ECO:0000313" key="4">
    <source>
        <dbReference type="Proteomes" id="UP000191820"/>
    </source>
</evidence>
<dbReference type="SUPFAM" id="SSF48452">
    <property type="entry name" value="TPR-like"/>
    <property type="match status" value="2"/>
</dbReference>
<feature type="region of interest" description="Disordered" evidence="2">
    <location>
        <begin position="54"/>
        <end position="81"/>
    </location>
</feature>
<sequence length="1109" mass="126523">MQRTNPLALQANNSDTSNVSSLGSNMALTLPKRFGVSRLVSCLVLISLAGCQLTDESPTSSKQQRPTLTDLANSQPQVNYEKQQLSQAQRKAKLALIYQQLLTLEPDPEVRTHVEYRLVQIKSEHLEEQMFGEAFDEVVSQQTDVSAQEAEQLALTQLKHNDQQLDKLIAEYQVLLNRYPDRAENEHLQYQLTKALDVQGEIDASLIEMESLLTRYPNTQYRAELNFRRGEIYYNLQDYPAAIQAYQQVESANDNDKYLINSIYMSGWALFKLNRLPEADAKFLQVFDNIIAANEELISTDNEQLTQTSFEFNKLASRYQNLAIDAQRVLSISLSQQEQSRSLLNLVNQQKSSPYLTIYQHVLFDNLAKFLLKKELQHDAELTYQTYIEFDKNNIWAARYSLALLDLYQQQGKFASMHRLKNQYVEQYGLSSQFWTHANTAQQQEVLPHLLAFSDEHSRRLYASAQQLPPGQARIDGFKTAASALSVYLQLAKLPQAKSLLTKPIHGDEYLFADANYEAQQFKQALISYEAIAYAQKDALALPAEQLALQQKAAFATTLTIRAILSQHDESVVKGAEITPISQSKRQSIISERTRLDKLFIANHPLDKRALELATDGAQYAFNAKQFDDLIQFSQFVLLRHKVINQANSNSNIGNKNDSEENAHAALVVNQQAGNEPESRLIRYDNSQVSNHLRHGQALSSVALTQVQVVSQLYAHSLYQQSHYIQAESAYDIALNYLNASTNLKPQQHKAKTEIRNLLASSIYFQAQANKAENPALAVKDLKRISTRVPESPYAINGQFEAANILLSQQKWQQAIEVLVPFQQRYPNHEFSATIPAKLAQSYEALEEWELAAEQLLIIVANQPSTELKREAQYTAAEYYLKAGNTEKARLTFRTYARTYPEPFDLAQEVRLKMSGFYQVSNEPNKEYYWYRQILSADKKQRHQALAIGNREVVIASIAAISLAKAHQQTFKTIKLTAPLNKTLKRKQDEMKLAINYYQQVLDFQQAQYVPQATYELAEMYRQLAADVMDSERPSDLDELALEEYEILLEELAYPFEEKAIEIHISNSQRAWQNIYDQWVGKSFATLTELSPALYNKPEVTHDVIEAIH</sequence>
<accession>A0ABN4YEK8</accession>
<dbReference type="EMBL" id="CP020472">
    <property type="protein sequence ID" value="ARD21360.1"/>
    <property type="molecule type" value="Genomic_DNA"/>
</dbReference>
<dbReference type="Pfam" id="PF13174">
    <property type="entry name" value="TPR_6"/>
    <property type="match status" value="2"/>
</dbReference>
<name>A0ABN4YEK8_9GAMM</name>
<gene>
    <name evidence="3" type="ORF">SJ2017_1029</name>
</gene>
<evidence type="ECO:0000256" key="1">
    <source>
        <dbReference type="PROSITE-ProRule" id="PRU00339"/>
    </source>
</evidence>
<proteinExistence type="predicted"/>
<organism evidence="3 4">
    <name type="scientific">Shewanella japonica</name>
    <dbReference type="NCBI Taxonomy" id="93973"/>
    <lineage>
        <taxon>Bacteria</taxon>
        <taxon>Pseudomonadati</taxon>
        <taxon>Pseudomonadota</taxon>
        <taxon>Gammaproteobacteria</taxon>
        <taxon>Alteromonadales</taxon>
        <taxon>Shewanellaceae</taxon>
        <taxon>Shewanella</taxon>
    </lineage>
</organism>
<dbReference type="PROSITE" id="PS50005">
    <property type="entry name" value="TPR"/>
    <property type="match status" value="1"/>
</dbReference>
<evidence type="ECO:0000313" key="3">
    <source>
        <dbReference type="EMBL" id="ARD21360.1"/>
    </source>
</evidence>
<dbReference type="SMART" id="SM00028">
    <property type="entry name" value="TPR"/>
    <property type="match status" value="3"/>
</dbReference>
<evidence type="ECO:0008006" key="5">
    <source>
        <dbReference type="Google" id="ProtNLM"/>
    </source>
</evidence>
<feature type="repeat" description="TPR" evidence="1">
    <location>
        <begin position="223"/>
        <end position="256"/>
    </location>
</feature>
<feature type="region of interest" description="Disordered" evidence="2">
    <location>
        <begin position="1"/>
        <end position="20"/>
    </location>
</feature>
<keyword evidence="1" id="KW-0802">TPR repeat</keyword>